<feature type="transmembrane region" description="Helical" evidence="11">
    <location>
        <begin position="99"/>
        <end position="124"/>
    </location>
</feature>
<evidence type="ECO:0000256" key="6">
    <source>
        <dbReference type="ARBA" id="ARBA00022958"/>
    </source>
</evidence>
<evidence type="ECO:0000313" key="13">
    <source>
        <dbReference type="EMBL" id="ADE19831.1"/>
    </source>
</evidence>
<dbReference type="PANTHER" id="PTHR11537:SF254">
    <property type="entry name" value="POTASSIUM VOLTAGE-GATED CHANNEL PROTEIN SHAB"/>
    <property type="match status" value="1"/>
</dbReference>
<evidence type="ECO:0000259" key="12">
    <source>
        <dbReference type="Pfam" id="PF00520"/>
    </source>
</evidence>
<dbReference type="EMBL" id="CP001991">
    <property type="protein sequence ID" value="ADE19831.1"/>
    <property type="molecule type" value="Genomic_DNA"/>
</dbReference>
<dbReference type="Pfam" id="PF00520">
    <property type="entry name" value="Ion_trans"/>
    <property type="match status" value="1"/>
</dbReference>
<dbReference type="Gene3D" id="1.10.287.70">
    <property type="match status" value="1"/>
</dbReference>
<evidence type="ECO:0000256" key="9">
    <source>
        <dbReference type="ARBA" id="ARBA00023136"/>
    </source>
</evidence>
<dbReference type="STRING" id="512564.MCRO_0302"/>
<name>D5E5A7_MYCCM</name>
<dbReference type="Proteomes" id="UP000001845">
    <property type="component" value="Chromosome"/>
</dbReference>
<keyword evidence="5" id="KW-0631">Potassium channel</keyword>
<protein>
    <submittedName>
        <fullName evidence="13">Potassium channel protein</fullName>
    </submittedName>
</protein>
<comment type="subcellular location">
    <subcellularLocation>
        <location evidence="1">Membrane</location>
        <topology evidence="1">Multi-pass membrane protein</topology>
    </subcellularLocation>
</comment>
<keyword evidence="3" id="KW-0633">Potassium transport</keyword>
<reference evidence="14" key="1">
    <citation type="submission" date="2010-03" db="EMBL/GenBank/DDBJ databases">
        <title>The complete genome of Mycoplasma crocodyli MP145.</title>
        <authorList>
            <person name="Glass J.I."/>
            <person name="Durkin A.S."/>
            <person name="Hostetler J."/>
            <person name="Jackson J."/>
            <person name="Johnson J."/>
            <person name="May M.A."/>
            <person name="Paralanov V."/>
            <person name="Radune D."/>
            <person name="Szczypinski B."/>
            <person name="Brown D.R."/>
        </authorList>
    </citation>
    <scope>NUCLEOTIDE SEQUENCE [LARGE SCALE GENOMIC DNA]</scope>
    <source>
        <strain evidence="14">ATCC 51981 / MP145</strain>
    </source>
</reference>
<dbReference type="HOGENOM" id="CLU_066415_0_0_14"/>
<feature type="transmembrane region" description="Helical" evidence="11">
    <location>
        <begin position="270"/>
        <end position="296"/>
    </location>
</feature>
<keyword evidence="4 11" id="KW-0812">Transmembrane</keyword>
<evidence type="ECO:0000256" key="1">
    <source>
        <dbReference type="ARBA" id="ARBA00004141"/>
    </source>
</evidence>
<keyword evidence="8" id="KW-0406">Ion transport</keyword>
<evidence type="ECO:0000256" key="11">
    <source>
        <dbReference type="SAM" id="Phobius"/>
    </source>
</evidence>
<keyword evidence="9 11" id="KW-0472">Membrane</keyword>
<dbReference type="InterPro" id="IPR028325">
    <property type="entry name" value="VG_K_chnl"/>
</dbReference>
<feature type="transmembrane region" description="Helical" evidence="11">
    <location>
        <begin position="144"/>
        <end position="164"/>
    </location>
</feature>
<reference evidence="13 14" key="3">
    <citation type="journal article" date="2011" name="J. Bacteriol.">
        <title>Genome sequences of Mycoplasma alligatoris A21JP2T and Mycoplasma crocodyli MP145T.</title>
        <authorList>
            <person name="Brown D.R."/>
            <person name="Farmerie W.G."/>
            <person name="May M."/>
            <person name="Benders G.A."/>
            <person name="Durkin A.S."/>
            <person name="Hlavinka K."/>
            <person name="Hostetler J."/>
            <person name="Jackson J."/>
            <person name="Johnson J."/>
            <person name="Miller R.H."/>
            <person name="Paralanov V."/>
            <person name="Radune D."/>
            <person name="Szczypinski B."/>
            <person name="Glass J.I."/>
        </authorList>
    </citation>
    <scope>NUCLEOTIDE SEQUENCE [LARGE SCALE GENOMIC DNA]</scope>
    <source>
        <strain evidence="14">ATCC 51981 / MP145</strain>
    </source>
</reference>
<keyword evidence="6" id="KW-0630">Potassium</keyword>
<dbReference type="eggNOG" id="COG0569">
    <property type="taxonomic scope" value="Bacteria"/>
</dbReference>
<accession>D5E5A7</accession>
<dbReference type="PANTHER" id="PTHR11537">
    <property type="entry name" value="VOLTAGE-GATED POTASSIUM CHANNEL"/>
    <property type="match status" value="1"/>
</dbReference>
<dbReference type="SUPFAM" id="SSF81324">
    <property type="entry name" value="Voltage-gated potassium channels"/>
    <property type="match status" value="1"/>
</dbReference>
<dbReference type="GO" id="GO:0001508">
    <property type="term" value="P:action potential"/>
    <property type="evidence" value="ECO:0007669"/>
    <property type="project" value="TreeGrafter"/>
</dbReference>
<reference key="2">
    <citation type="submission" date="2010-03" db="EMBL/GenBank/DDBJ databases">
        <authorList>
            <person name="Ma Z."/>
            <person name="Wang X."/>
            <person name="Liu H."/>
        </authorList>
    </citation>
    <scope>NUCLEOTIDE SEQUENCE</scope>
    <source>
        <strain>MP145</strain>
    </source>
</reference>
<gene>
    <name evidence="13" type="ordered locus">MCRO_0302</name>
</gene>
<dbReference type="AlphaFoldDB" id="D5E5A7"/>
<keyword evidence="7 11" id="KW-1133">Transmembrane helix</keyword>
<dbReference type="GO" id="GO:0005249">
    <property type="term" value="F:voltage-gated potassium channel activity"/>
    <property type="evidence" value="ECO:0007669"/>
    <property type="project" value="InterPro"/>
</dbReference>
<dbReference type="OrthoDB" id="9781411at2"/>
<evidence type="ECO:0000256" key="7">
    <source>
        <dbReference type="ARBA" id="ARBA00022989"/>
    </source>
</evidence>
<evidence type="ECO:0000256" key="10">
    <source>
        <dbReference type="ARBA" id="ARBA00023303"/>
    </source>
</evidence>
<proteinExistence type="predicted"/>
<keyword evidence="10 13" id="KW-0407">Ion channel</keyword>
<dbReference type="RefSeq" id="WP_013054607.1">
    <property type="nucleotide sequence ID" value="NC_014014.1"/>
</dbReference>
<evidence type="ECO:0000313" key="14">
    <source>
        <dbReference type="Proteomes" id="UP000001845"/>
    </source>
</evidence>
<keyword evidence="2" id="KW-0813">Transport</keyword>
<dbReference type="KEGG" id="mcd:MCRO_0302"/>
<feature type="transmembrane region" description="Helical" evidence="11">
    <location>
        <begin position="64"/>
        <end position="87"/>
    </location>
</feature>
<evidence type="ECO:0000256" key="5">
    <source>
        <dbReference type="ARBA" id="ARBA00022826"/>
    </source>
</evidence>
<evidence type="ECO:0000256" key="3">
    <source>
        <dbReference type="ARBA" id="ARBA00022538"/>
    </source>
</evidence>
<evidence type="ECO:0000256" key="8">
    <source>
        <dbReference type="ARBA" id="ARBA00023065"/>
    </source>
</evidence>
<feature type="transmembrane region" description="Helical" evidence="11">
    <location>
        <begin position="173"/>
        <end position="193"/>
    </location>
</feature>
<feature type="domain" description="Ion transport" evidence="12">
    <location>
        <begin position="42"/>
        <end position="292"/>
    </location>
</feature>
<feature type="transmembrane region" description="Helical" evidence="11">
    <location>
        <begin position="39"/>
        <end position="58"/>
    </location>
</feature>
<dbReference type="GO" id="GO:0008076">
    <property type="term" value="C:voltage-gated potassium channel complex"/>
    <property type="evidence" value="ECO:0007669"/>
    <property type="project" value="InterPro"/>
</dbReference>
<evidence type="ECO:0000256" key="4">
    <source>
        <dbReference type="ARBA" id="ARBA00022692"/>
    </source>
</evidence>
<sequence length="312" mass="35505">MQKQKHSLLLQSLNTIVTSDSVLPDETEKNKKLITLLRLIYLLTIAFLVIFSFFAFAIKTKELQPIKIIIGIVTFFVFLTDYILHWITYPVRSKRKNNWIDLLVFPLSGVGIILLLSTLSSLYVIKYLGAPNSKFFDYFESITLVRLLRLVLLLKIFTPFKIFVNVFKEQKVVLINTFAFIFILIVAFALIIWNNEVDWLETQIQNKLKEGNVTEGAVPDSLYKEEYDKIYAELSGGVVTNFWDALYYSTVTLTTIGYGDFAPHAGNSKLIVVIISLLGIAIFAIPSGVVAGAVLTQIQEIDKKNKKEKEME</sequence>
<organism evidence="13 14">
    <name type="scientific">Mycoplasma crocodyli (strain ATCC 51981 / MP145)</name>
    <dbReference type="NCBI Taxonomy" id="512564"/>
    <lineage>
        <taxon>Bacteria</taxon>
        <taxon>Bacillati</taxon>
        <taxon>Mycoplasmatota</taxon>
        <taxon>Mollicutes</taxon>
        <taxon>Mycoplasmataceae</taxon>
        <taxon>Mycoplasma</taxon>
    </lineage>
</organism>
<dbReference type="InterPro" id="IPR005821">
    <property type="entry name" value="Ion_trans_dom"/>
</dbReference>
<keyword evidence="14" id="KW-1185">Reference proteome</keyword>
<evidence type="ECO:0000256" key="2">
    <source>
        <dbReference type="ARBA" id="ARBA00022448"/>
    </source>
</evidence>